<gene>
    <name evidence="14" type="ORF">BCR43DRAFT_467095</name>
</gene>
<keyword evidence="15" id="KW-1185">Reference proteome</keyword>
<comment type="similarity">
    <text evidence="3 11">Belongs to the flavoprotein pyridine nucleotide cytochrome reductase family.</text>
</comment>
<dbReference type="SUPFAM" id="SSF52343">
    <property type="entry name" value="Ferredoxin reductase-like, C-terminal NADP-linked domain"/>
    <property type="match status" value="1"/>
</dbReference>
<evidence type="ECO:0000256" key="12">
    <source>
        <dbReference type="SAM" id="Phobius"/>
    </source>
</evidence>
<keyword evidence="4 10" id="KW-0285">Flavoprotein</keyword>
<evidence type="ECO:0000259" key="13">
    <source>
        <dbReference type="PROSITE" id="PS51384"/>
    </source>
</evidence>
<evidence type="ECO:0000313" key="14">
    <source>
        <dbReference type="EMBL" id="ORZ03489.1"/>
    </source>
</evidence>
<dbReference type="PRINTS" id="PR00371">
    <property type="entry name" value="FPNCR"/>
</dbReference>
<feature type="binding site" evidence="10">
    <location>
        <position position="136"/>
    </location>
    <ligand>
        <name>FAD</name>
        <dbReference type="ChEBI" id="CHEBI:57692"/>
    </ligand>
</feature>
<evidence type="ECO:0000256" key="4">
    <source>
        <dbReference type="ARBA" id="ARBA00022630"/>
    </source>
</evidence>
<dbReference type="FunFam" id="3.40.50.80:FF:000009">
    <property type="entry name" value="NADH-cytochrome b5 reductase"/>
    <property type="match status" value="1"/>
</dbReference>
<comment type="cofactor">
    <cofactor evidence="1 10 11">
        <name>FAD</name>
        <dbReference type="ChEBI" id="CHEBI:57692"/>
    </cofactor>
</comment>
<protein>
    <recommendedName>
        <fullName evidence="11">NADH-cytochrome b5 reductase</fullName>
        <ecNumber evidence="11">1.6.2.2</ecNumber>
    </recommendedName>
</protein>
<comment type="caution">
    <text evidence="14">The sequence shown here is derived from an EMBL/GenBank/DDBJ whole genome shotgun (WGS) entry which is preliminary data.</text>
</comment>
<evidence type="ECO:0000256" key="10">
    <source>
        <dbReference type="PIRSR" id="PIRSR601834-1"/>
    </source>
</evidence>
<dbReference type="InterPro" id="IPR039261">
    <property type="entry name" value="FNR_nucleotide-bd"/>
</dbReference>
<sequence>MNRYLFQGCQRRLFASAAPQTSSRRSPKQLLAIGVASLALAATGGYYYMNLPLRDRLEEDRFVLLRVLEREPLSHDTIRLRLANTAQPQRPYPVLSCMHIKDDNIQVMRSYTPINPNPFQDGYMDLVIKRYANGSISRMLSSTEAGEELWVRGPAVEYNYQPNMFDSIGMIAGGTGITPMYQLIKKVLETDEDKTPRLWLIYCNKTEQDILLRKELDELQARFKDRLTIDYVLEQPPSDEWHKGYVSEAMIRGKLEGDQGKRMVFVCGPDAMLAHVSGQRARDFSQGRVSGILGRLGLPPSQVFKLE</sequence>
<evidence type="ECO:0000256" key="8">
    <source>
        <dbReference type="ARBA" id="ARBA00023128"/>
    </source>
</evidence>
<dbReference type="PRINTS" id="PR00406">
    <property type="entry name" value="CYTB5RDTASE"/>
</dbReference>
<dbReference type="InterPro" id="IPR008333">
    <property type="entry name" value="Cbr1-like_FAD-bd_dom"/>
</dbReference>
<dbReference type="PANTHER" id="PTHR19370:SF171">
    <property type="entry name" value="NADH-CYTOCHROME B5 REDUCTASE 2"/>
    <property type="match status" value="1"/>
</dbReference>
<dbReference type="InParanoid" id="A0A1X2HV97"/>
<keyword evidence="8" id="KW-0496">Mitochondrion</keyword>
<evidence type="ECO:0000256" key="6">
    <source>
        <dbReference type="ARBA" id="ARBA00023002"/>
    </source>
</evidence>
<dbReference type="EMBL" id="MCGN01000001">
    <property type="protein sequence ID" value="ORZ03489.1"/>
    <property type="molecule type" value="Genomic_DNA"/>
</dbReference>
<evidence type="ECO:0000256" key="2">
    <source>
        <dbReference type="ARBA" id="ARBA00004572"/>
    </source>
</evidence>
<evidence type="ECO:0000256" key="3">
    <source>
        <dbReference type="ARBA" id="ARBA00006105"/>
    </source>
</evidence>
<dbReference type="PANTHER" id="PTHR19370">
    <property type="entry name" value="NADH-CYTOCHROME B5 REDUCTASE"/>
    <property type="match status" value="1"/>
</dbReference>
<comment type="subcellular location">
    <subcellularLocation>
        <location evidence="2">Mitochondrion outer membrane</location>
        <topology evidence="2">Single-pass membrane protein</topology>
    </subcellularLocation>
</comment>
<dbReference type="Pfam" id="PF00970">
    <property type="entry name" value="FAD_binding_6"/>
    <property type="match status" value="1"/>
</dbReference>
<dbReference type="Gene3D" id="2.40.30.10">
    <property type="entry name" value="Translation factors"/>
    <property type="match status" value="1"/>
</dbReference>
<evidence type="ECO:0000256" key="9">
    <source>
        <dbReference type="ARBA" id="ARBA00047682"/>
    </source>
</evidence>
<dbReference type="InterPro" id="IPR001709">
    <property type="entry name" value="Flavoprot_Pyr_Nucl_cyt_Rdtase"/>
</dbReference>
<feature type="binding site" evidence="10">
    <location>
        <position position="137"/>
    </location>
    <ligand>
        <name>FAD</name>
        <dbReference type="ChEBI" id="CHEBI:57692"/>
    </ligand>
</feature>
<dbReference type="CDD" id="cd06183">
    <property type="entry name" value="cyt_b5_reduct_like"/>
    <property type="match status" value="1"/>
</dbReference>
<feature type="binding site" evidence="10">
    <location>
        <position position="127"/>
    </location>
    <ligand>
        <name>FAD</name>
        <dbReference type="ChEBI" id="CHEBI:57692"/>
    </ligand>
</feature>
<dbReference type="OMA" id="LMRPLCG"/>
<keyword evidence="5 10" id="KW-0274">FAD</keyword>
<dbReference type="GO" id="GO:0090524">
    <property type="term" value="F:cytochrome-b5 reductase activity, acting on NADH"/>
    <property type="evidence" value="ECO:0007669"/>
    <property type="project" value="UniProtKB-EC"/>
</dbReference>
<dbReference type="STRING" id="13706.A0A1X2HV97"/>
<dbReference type="OrthoDB" id="432685at2759"/>
<evidence type="ECO:0000256" key="11">
    <source>
        <dbReference type="RuleBase" id="RU361226"/>
    </source>
</evidence>
<feature type="binding site" evidence="10">
    <location>
        <position position="129"/>
    </location>
    <ligand>
        <name>FAD</name>
        <dbReference type="ChEBI" id="CHEBI:57692"/>
    </ligand>
</feature>
<feature type="domain" description="FAD-binding FR-type" evidence="13">
    <location>
        <begin position="60"/>
        <end position="161"/>
    </location>
</feature>
<dbReference type="Pfam" id="PF00175">
    <property type="entry name" value="NAD_binding_1"/>
    <property type="match status" value="1"/>
</dbReference>
<keyword evidence="12" id="KW-0472">Membrane</keyword>
<keyword evidence="12" id="KW-1133">Transmembrane helix</keyword>
<dbReference type="SUPFAM" id="SSF63380">
    <property type="entry name" value="Riboflavin synthase domain-like"/>
    <property type="match status" value="1"/>
</dbReference>
<organism evidence="14 15">
    <name type="scientific">Syncephalastrum racemosum</name>
    <name type="common">Filamentous fungus</name>
    <dbReference type="NCBI Taxonomy" id="13706"/>
    <lineage>
        <taxon>Eukaryota</taxon>
        <taxon>Fungi</taxon>
        <taxon>Fungi incertae sedis</taxon>
        <taxon>Mucoromycota</taxon>
        <taxon>Mucoromycotina</taxon>
        <taxon>Mucoromycetes</taxon>
        <taxon>Mucorales</taxon>
        <taxon>Syncephalastraceae</taxon>
        <taxon>Syncephalastrum</taxon>
    </lineage>
</organism>
<name>A0A1X2HV97_SYNRA</name>
<evidence type="ECO:0000256" key="7">
    <source>
        <dbReference type="ARBA" id="ARBA00023027"/>
    </source>
</evidence>
<feature type="binding site" evidence="10">
    <location>
        <position position="178"/>
    </location>
    <ligand>
        <name>FAD</name>
        <dbReference type="ChEBI" id="CHEBI:57692"/>
    </ligand>
</feature>
<keyword evidence="12" id="KW-0812">Transmembrane</keyword>
<dbReference type="Gene3D" id="3.40.50.80">
    <property type="entry name" value="Nucleotide-binding domain of ferredoxin-NADP reductase (FNR) module"/>
    <property type="match status" value="1"/>
</dbReference>
<dbReference type="InterPro" id="IPR017927">
    <property type="entry name" value="FAD-bd_FR_type"/>
</dbReference>
<feature type="transmembrane region" description="Helical" evidence="12">
    <location>
        <begin position="30"/>
        <end position="49"/>
    </location>
</feature>
<evidence type="ECO:0000313" key="15">
    <source>
        <dbReference type="Proteomes" id="UP000242180"/>
    </source>
</evidence>
<dbReference type="EC" id="1.6.2.2" evidence="11"/>
<dbReference type="InterPro" id="IPR017938">
    <property type="entry name" value="Riboflavin_synthase-like_b-brl"/>
</dbReference>
<evidence type="ECO:0000256" key="1">
    <source>
        <dbReference type="ARBA" id="ARBA00001974"/>
    </source>
</evidence>
<feature type="binding site" evidence="10">
    <location>
        <position position="109"/>
    </location>
    <ligand>
        <name>FAD</name>
        <dbReference type="ChEBI" id="CHEBI:57692"/>
    </ligand>
</feature>
<evidence type="ECO:0000256" key="5">
    <source>
        <dbReference type="ARBA" id="ARBA00022827"/>
    </source>
</evidence>
<dbReference type="GO" id="GO:0005741">
    <property type="term" value="C:mitochondrial outer membrane"/>
    <property type="evidence" value="ECO:0007669"/>
    <property type="project" value="UniProtKB-SubCell"/>
</dbReference>
<dbReference type="InterPro" id="IPR001433">
    <property type="entry name" value="OxRdtase_FAD/NAD-bd"/>
</dbReference>
<reference evidence="14 15" key="1">
    <citation type="submission" date="2016-07" db="EMBL/GenBank/DDBJ databases">
        <title>Pervasive Adenine N6-methylation of Active Genes in Fungi.</title>
        <authorList>
            <consortium name="DOE Joint Genome Institute"/>
            <person name="Mondo S.J."/>
            <person name="Dannebaum R.O."/>
            <person name="Kuo R.C."/>
            <person name="Labutti K."/>
            <person name="Haridas S."/>
            <person name="Kuo A."/>
            <person name="Salamov A."/>
            <person name="Ahrendt S.R."/>
            <person name="Lipzen A."/>
            <person name="Sullivan W."/>
            <person name="Andreopoulos W.B."/>
            <person name="Clum A."/>
            <person name="Lindquist E."/>
            <person name="Daum C."/>
            <person name="Ramamoorthy G.K."/>
            <person name="Gryganskyi A."/>
            <person name="Culley D."/>
            <person name="Magnuson J.K."/>
            <person name="James T.Y."/>
            <person name="O'Malley M.A."/>
            <person name="Stajich J.E."/>
            <person name="Spatafora J.W."/>
            <person name="Visel A."/>
            <person name="Grigoriev I.V."/>
        </authorList>
    </citation>
    <scope>NUCLEOTIDE SEQUENCE [LARGE SCALE GENOMIC DNA]</scope>
    <source>
        <strain evidence="14 15">NRRL 2496</strain>
    </source>
</reference>
<keyword evidence="7 11" id="KW-0520">NAD</keyword>
<dbReference type="PROSITE" id="PS51384">
    <property type="entry name" value="FAD_FR"/>
    <property type="match status" value="1"/>
</dbReference>
<dbReference type="AlphaFoldDB" id="A0A1X2HV97"/>
<dbReference type="InterPro" id="IPR001834">
    <property type="entry name" value="CBR-like"/>
</dbReference>
<accession>A0A1X2HV97</accession>
<proteinExistence type="inferred from homology"/>
<keyword evidence="6 11" id="KW-0560">Oxidoreductase</keyword>
<comment type="catalytic activity">
    <reaction evidence="9 11">
        <text>2 Fe(III)-[cytochrome b5] + NADH = 2 Fe(II)-[cytochrome b5] + NAD(+) + H(+)</text>
        <dbReference type="Rhea" id="RHEA:46680"/>
        <dbReference type="Rhea" id="RHEA-COMP:10438"/>
        <dbReference type="Rhea" id="RHEA-COMP:10439"/>
        <dbReference type="ChEBI" id="CHEBI:15378"/>
        <dbReference type="ChEBI" id="CHEBI:29033"/>
        <dbReference type="ChEBI" id="CHEBI:29034"/>
        <dbReference type="ChEBI" id="CHEBI:57540"/>
        <dbReference type="ChEBI" id="CHEBI:57945"/>
        <dbReference type="EC" id="1.6.2.2"/>
    </reaction>
</comment>
<feature type="binding site" evidence="10">
    <location>
        <position position="111"/>
    </location>
    <ligand>
        <name>FAD</name>
        <dbReference type="ChEBI" id="CHEBI:57692"/>
    </ligand>
</feature>
<dbReference type="Proteomes" id="UP000242180">
    <property type="component" value="Unassembled WGS sequence"/>
</dbReference>